<dbReference type="PANTHER" id="PTHR12207">
    <property type="entry name" value="V-SET AND TRANSMEMBRANE DOMAIN-CONTAINING PROTEIN"/>
    <property type="match status" value="1"/>
</dbReference>
<organism evidence="12 13">
    <name type="scientific">Ornithorhynchus anatinus</name>
    <name type="common">Duckbill platypus</name>
    <dbReference type="NCBI Taxonomy" id="9258"/>
    <lineage>
        <taxon>Eukaryota</taxon>
        <taxon>Metazoa</taxon>
        <taxon>Chordata</taxon>
        <taxon>Craniata</taxon>
        <taxon>Vertebrata</taxon>
        <taxon>Euteleostomi</taxon>
        <taxon>Mammalia</taxon>
        <taxon>Monotremata</taxon>
        <taxon>Ornithorhynchidae</taxon>
        <taxon>Ornithorhynchus</taxon>
    </lineage>
</organism>
<reference evidence="12" key="2">
    <citation type="submission" date="2025-08" db="UniProtKB">
        <authorList>
            <consortium name="Ensembl"/>
        </authorList>
    </citation>
    <scope>IDENTIFICATION</scope>
    <source>
        <strain evidence="12">Glennie</strain>
    </source>
</reference>
<keyword evidence="6 10" id="KW-0472">Membrane</keyword>
<keyword evidence="5 10" id="KW-1133">Transmembrane helix</keyword>
<evidence type="ECO:0000256" key="3">
    <source>
        <dbReference type="ARBA" id="ARBA00022729"/>
    </source>
</evidence>
<evidence type="ECO:0000256" key="9">
    <source>
        <dbReference type="SAM" id="MobiDB-lite"/>
    </source>
</evidence>
<dbReference type="Gene3D" id="2.60.40.10">
    <property type="entry name" value="Immunoglobulins"/>
    <property type="match status" value="2"/>
</dbReference>
<dbReference type="Bgee" id="ENSOANG00000037056">
    <property type="expression patterns" value="Expressed in cerebellum and 7 other cell types or tissues"/>
</dbReference>
<evidence type="ECO:0000256" key="2">
    <source>
        <dbReference type="ARBA" id="ARBA00022692"/>
    </source>
</evidence>
<keyword evidence="13" id="KW-1185">Reference proteome</keyword>
<evidence type="ECO:0000256" key="10">
    <source>
        <dbReference type="SAM" id="Phobius"/>
    </source>
</evidence>
<feature type="compositionally biased region" description="Polar residues" evidence="9">
    <location>
        <begin position="1"/>
        <end position="14"/>
    </location>
</feature>
<evidence type="ECO:0000256" key="5">
    <source>
        <dbReference type="ARBA" id="ARBA00022989"/>
    </source>
</evidence>
<dbReference type="InParanoid" id="A0A6I8NQL4"/>
<dbReference type="Proteomes" id="UP000002279">
    <property type="component" value="Chromosome X5"/>
</dbReference>
<dbReference type="PANTHER" id="PTHR12207:SF22">
    <property type="entry name" value="IMMUNOGLOBULIN SUPERFAMILY MEMBER 8"/>
    <property type="match status" value="1"/>
</dbReference>
<dbReference type="Ensembl" id="ENSOANT00000056640.1">
    <property type="protein sequence ID" value="ENSOANP00000043330.1"/>
    <property type="gene ID" value="ENSOANG00000037056.1"/>
</dbReference>
<keyword evidence="2 10" id="KW-0812">Transmembrane</keyword>
<keyword evidence="7" id="KW-1015">Disulfide bond</keyword>
<evidence type="ECO:0000313" key="12">
    <source>
        <dbReference type="Ensembl" id="ENSOANP00000043330.1"/>
    </source>
</evidence>
<dbReference type="GO" id="GO:0030335">
    <property type="term" value="P:positive regulation of cell migration"/>
    <property type="evidence" value="ECO:0007669"/>
    <property type="project" value="Ensembl"/>
</dbReference>
<reference evidence="12" key="3">
    <citation type="submission" date="2025-09" db="UniProtKB">
        <authorList>
            <consortium name="Ensembl"/>
        </authorList>
    </citation>
    <scope>IDENTIFICATION</scope>
    <source>
        <strain evidence="12">Glennie</strain>
    </source>
</reference>
<name>A0A6I8NQL4_ORNAN</name>
<sequence length="638" mass="66506">MNEPTTSGSHSRGPSTEPGGLCPRAGPWVAAREVLVPAGPLYRVEGTAVTVDCSVRGFEGPAQQDFEWFLYRPEAPDTALGVASTRDPRFPYAVFASRVAAGEVTVRRLRGDAAQLSIGRLRARDAGVYECYTPSTDAAYLGSYSGKVELRVLPDLLQVSADPGPSPSWPRGRQSPAMPPRLTVPEGQELVLGCAARAGGGPGPGAGAGAQHTHLSVSFGRTPPGEPAGPGAGEEVAGLRADLSVEAGPAYGARLAAGKLQLVRANGGGYRLALGSARPADTGTYHCTAAQWIQDPGGGGNWTRIAEKRAVLAHVEVPALATQLSVTVGPGEKRLAAGEALELTCNLSAAPAPLPPGPNVALSVGWEMAPAGAPGPGHLVTQLDTDGVVSPGPSYSGRRGGLDKVAAGAYRLRLEAARPGDAGVYRCLARAYVREPGGRLRQAAEARSAPLPVHVREEGVALEVVAWLAGGAVYRGEVAPLLCNVTTSGGPPGLRLALSWWAERPRTPDGRPDPELEPARLVGGLDRDGVVELGVRPSGGAVSVERLGHRTHRLRLHELRPEDEGVYHCSAAAWAQLPDRSWYQAGTARSGPVTVYPYTRPLDTLFVPLLVGTAAALVTGGTVLGTITCCFLKRLRKR</sequence>
<dbReference type="FunCoup" id="A0A6I8NQL4">
    <property type="interactions" value="387"/>
</dbReference>
<feature type="domain" description="Ig-like" evidence="11">
    <location>
        <begin position="452"/>
        <end position="594"/>
    </location>
</feature>
<evidence type="ECO:0000259" key="11">
    <source>
        <dbReference type="PROSITE" id="PS50835"/>
    </source>
</evidence>
<keyword evidence="3" id="KW-0732">Signal</keyword>
<dbReference type="FunFam" id="2.60.40.10:FF:000191">
    <property type="entry name" value="Immunoglobulin superfamily member 3"/>
    <property type="match status" value="1"/>
</dbReference>
<comment type="subcellular location">
    <subcellularLocation>
        <location evidence="1">Membrane</location>
        <topology evidence="1">Single-pass membrane protein</topology>
    </subcellularLocation>
</comment>
<dbReference type="InterPro" id="IPR003598">
    <property type="entry name" value="Ig_sub2"/>
</dbReference>
<dbReference type="InterPro" id="IPR013783">
    <property type="entry name" value="Ig-like_fold"/>
</dbReference>
<dbReference type="InterPro" id="IPR051102">
    <property type="entry name" value="IgSF_V-set/TM_domain"/>
</dbReference>
<keyword evidence="8" id="KW-0393">Immunoglobulin domain</keyword>
<evidence type="ECO:0000256" key="8">
    <source>
        <dbReference type="ARBA" id="ARBA00023319"/>
    </source>
</evidence>
<feature type="domain" description="Ig-like" evidence="11">
    <location>
        <begin position="318"/>
        <end position="429"/>
    </location>
</feature>
<feature type="domain" description="Ig-like" evidence="11">
    <location>
        <begin position="27"/>
        <end position="131"/>
    </location>
</feature>
<evidence type="ECO:0000256" key="1">
    <source>
        <dbReference type="ARBA" id="ARBA00004167"/>
    </source>
</evidence>
<dbReference type="SMART" id="SM00409">
    <property type="entry name" value="IG"/>
    <property type="match status" value="4"/>
</dbReference>
<dbReference type="SUPFAM" id="SSF48726">
    <property type="entry name" value="Immunoglobulin"/>
    <property type="match status" value="3"/>
</dbReference>
<dbReference type="PROSITE" id="PS50835">
    <property type="entry name" value="IG_LIKE"/>
    <property type="match status" value="3"/>
</dbReference>
<evidence type="ECO:0000313" key="13">
    <source>
        <dbReference type="Proteomes" id="UP000002279"/>
    </source>
</evidence>
<gene>
    <name evidence="12" type="primary">IGSF8</name>
</gene>
<dbReference type="GO" id="GO:0016020">
    <property type="term" value="C:membrane"/>
    <property type="evidence" value="ECO:0000318"/>
    <property type="project" value="GO_Central"/>
</dbReference>
<dbReference type="InterPro" id="IPR036179">
    <property type="entry name" value="Ig-like_dom_sf"/>
</dbReference>
<accession>A0A6I8NQL4</accession>
<evidence type="ECO:0000256" key="6">
    <source>
        <dbReference type="ARBA" id="ARBA00023136"/>
    </source>
</evidence>
<dbReference type="AlphaFoldDB" id="A0A6I8NQL4"/>
<feature type="transmembrane region" description="Helical" evidence="10">
    <location>
        <begin position="605"/>
        <end position="632"/>
    </location>
</feature>
<dbReference type="SMART" id="SM00408">
    <property type="entry name" value="IGc2"/>
    <property type="match status" value="2"/>
</dbReference>
<dbReference type="InterPro" id="IPR003599">
    <property type="entry name" value="Ig_sub"/>
</dbReference>
<reference evidence="12 13" key="1">
    <citation type="journal article" date="2008" name="Nature">
        <title>Genome analysis of the platypus reveals unique signatures of evolution.</title>
        <authorList>
            <person name="Warren W.C."/>
            <person name="Hillier L.W."/>
            <person name="Marshall Graves J.A."/>
            <person name="Birney E."/>
            <person name="Ponting C.P."/>
            <person name="Grutzner F."/>
            <person name="Belov K."/>
            <person name="Miller W."/>
            <person name="Clarke L."/>
            <person name="Chinwalla A.T."/>
            <person name="Yang S.P."/>
            <person name="Heger A."/>
            <person name="Locke D.P."/>
            <person name="Miethke P."/>
            <person name="Waters P.D."/>
            <person name="Veyrunes F."/>
            <person name="Fulton L."/>
            <person name="Fulton B."/>
            <person name="Graves T."/>
            <person name="Wallis J."/>
            <person name="Puente X.S."/>
            <person name="Lopez-Otin C."/>
            <person name="Ordonez G.R."/>
            <person name="Eichler E.E."/>
            <person name="Chen L."/>
            <person name="Cheng Z."/>
            <person name="Deakin J.E."/>
            <person name="Alsop A."/>
            <person name="Thompson K."/>
            <person name="Kirby P."/>
            <person name="Papenfuss A.T."/>
            <person name="Wakefield M.J."/>
            <person name="Olender T."/>
            <person name="Lancet D."/>
            <person name="Huttley G.A."/>
            <person name="Smit A.F."/>
            <person name="Pask A."/>
            <person name="Temple-Smith P."/>
            <person name="Batzer M.A."/>
            <person name="Walker J.A."/>
            <person name="Konkel M.K."/>
            <person name="Harris R.S."/>
            <person name="Whittington C.M."/>
            <person name="Wong E.S."/>
            <person name="Gemmell N.J."/>
            <person name="Buschiazzo E."/>
            <person name="Vargas Jentzsch I.M."/>
            <person name="Merkel A."/>
            <person name="Schmitz J."/>
            <person name="Zemann A."/>
            <person name="Churakov G."/>
            <person name="Kriegs J.O."/>
            <person name="Brosius J."/>
            <person name="Murchison E.P."/>
            <person name="Sachidanandam R."/>
            <person name="Smith C."/>
            <person name="Hannon G.J."/>
            <person name="Tsend-Ayush E."/>
            <person name="McMillan D."/>
            <person name="Attenborough R."/>
            <person name="Rens W."/>
            <person name="Ferguson-Smith M."/>
            <person name="Lefevre C.M."/>
            <person name="Sharp J.A."/>
            <person name="Nicholas K.R."/>
            <person name="Ray D.A."/>
            <person name="Kube M."/>
            <person name="Reinhardt R."/>
            <person name="Pringle T.H."/>
            <person name="Taylor J."/>
            <person name="Jones R.C."/>
            <person name="Nixon B."/>
            <person name="Dacheux J.L."/>
            <person name="Niwa H."/>
            <person name="Sekita Y."/>
            <person name="Huang X."/>
            <person name="Stark A."/>
            <person name="Kheradpour P."/>
            <person name="Kellis M."/>
            <person name="Flicek P."/>
            <person name="Chen Y."/>
            <person name="Webber C."/>
            <person name="Hardison R."/>
            <person name="Nelson J."/>
            <person name="Hallsworth-Pepin K."/>
            <person name="Delehaunty K."/>
            <person name="Markovic C."/>
            <person name="Minx P."/>
            <person name="Feng Y."/>
            <person name="Kremitzki C."/>
            <person name="Mitreva M."/>
            <person name="Glasscock J."/>
            <person name="Wylie T."/>
            <person name="Wohldmann P."/>
            <person name="Thiru P."/>
            <person name="Nhan M.N."/>
            <person name="Pohl C.S."/>
            <person name="Smith S.M."/>
            <person name="Hou S."/>
            <person name="Nefedov M."/>
            <person name="de Jong P.J."/>
            <person name="Renfree M.B."/>
            <person name="Mardis E.R."/>
            <person name="Wilson R.K."/>
        </authorList>
    </citation>
    <scope>NUCLEOTIDE SEQUENCE [LARGE SCALE GENOMIC DNA]</scope>
    <source>
        <strain evidence="12 13">Glennie</strain>
    </source>
</reference>
<dbReference type="GO" id="GO:0038023">
    <property type="term" value="F:signaling receptor activity"/>
    <property type="evidence" value="ECO:0007669"/>
    <property type="project" value="Ensembl"/>
</dbReference>
<protein>
    <submittedName>
        <fullName evidence="12">Immunoglobulin superfamily member 8</fullName>
    </submittedName>
</protein>
<proteinExistence type="predicted"/>
<dbReference type="GeneTree" id="ENSGT00940000161314"/>
<feature type="region of interest" description="Disordered" evidence="9">
    <location>
        <begin position="1"/>
        <end position="23"/>
    </location>
</feature>
<evidence type="ECO:0000256" key="4">
    <source>
        <dbReference type="ARBA" id="ARBA00022737"/>
    </source>
</evidence>
<keyword evidence="4" id="KW-0677">Repeat</keyword>
<dbReference type="OMA" id="FIPCNVS"/>
<evidence type="ECO:0000256" key="7">
    <source>
        <dbReference type="ARBA" id="ARBA00023157"/>
    </source>
</evidence>
<dbReference type="InterPro" id="IPR007110">
    <property type="entry name" value="Ig-like_dom"/>
</dbReference>